<dbReference type="PANTHER" id="PTHR10996">
    <property type="entry name" value="2-HYDROXYACID DEHYDROGENASE-RELATED"/>
    <property type="match status" value="1"/>
</dbReference>
<dbReference type="SUPFAM" id="SSF52283">
    <property type="entry name" value="Formate/glycerate dehydrogenase catalytic domain-like"/>
    <property type="match status" value="1"/>
</dbReference>
<evidence type="ECO:0000256" key="4">
    <source>
        <dbReference type="RuleBase" id="RU003719"/>
    </source>
</evidence>
<dbReference type="Proteomes" id="UP001432000">
    <property type="component" value="Chromosome"/>
</dbReference>
<evidence type="ECO:0000313" key="8">
    <source>
        <dbReference type="Proteomes" id="UP001432000"/>
    </source>
</evidence>
<sequence length="331" mass="34603">MTSVGSEISAEAQQVSVRAGRVLRVGPLKPSLMESLSSNYDALVLPDGDERGAFLALHGESITAAVTSGRTGVDAELMDHLPNLGAIVHFGVGYDTTDVDAARARGIGVSNTPDVLTDCVADIAVGLVLDTVRQLSFSDRYVREGRWVAEGNTPLTRQVTGKRVGIIGLGRIGTAIADRLSGFRCPISYHNRNEIEGSPYTYASTPQALAGGVDILIVAASGGAGTKHLVDSDVLDALGPQGYLINVARGSVVDEEALVSYLSDGRLAGAGLDVFADEPRVPETLLGLDNVVLLPHVGSGTIETRAAMQALTLENLDQFLADGTLTTPVTR</sequence>
<dbReference type="InterPro" id="IPR006140">
    <property type="entry name" value="D-isomer_DH_NAD-bd"/>
</dbReference>
<protein>
    <submittedName>
        <fullName evidence="7">2-hydroxyacid dehydrogenase</fullName>
    </submittedName>
</protein>
<gene>
    <name evidence="7" type="ORF">WDS16_24060</name>
</gene>
<dbReference type="InterPro" id="IPR029752">
    <property type="entry name" value="D-isomer_DH_CS1"/>
</dbReference>
<evidence type="ECO:0000259" key="6">
    <source>
        <dbReference type="Pfam" id="PF02826"/>
    </source>
</evidence>
<dbReference type="InterPro" id="IPR036291">
    <property type="entry name" value="NAD(P)-bd_dom_sf"/>
</dbReference>
<dbReference type="PANTHER" id="PTHR10996:SF178">
    <property type="entry name" value="2-HYDROXYACID DEHYDROGENASE YGL185C-RELATED"/>
    <property type="match status" value="1"/>
</dbReference>
<dbReference type="RefSeq" id="WP_338888315.1">
    <property type="nucleotide sequence ID" value="NZ_CP147846.1"/>
</dbReference>
<feature type="domain" description="D-isomer specific 2-hydroxyacid dehydrogenase NAD-binding" evidence="6">
    <location>
        <begin position="125"/>
        <end position="298"/>
    </location>
</feature>
<feature type="domain" description="D-isomer specific 2-hydroxyacid dehydrogenase catalytic" evidence="5">
    <location>
        <begin position="29"/>
        <end position="329"/>
    </location>
</feature>
<keyword evidence="2 4" id="KW-0560">Oxidoreductase</keyword>
<dbReference type="SUPFAM" id="SSF51735">
    <property type="entry name" value="NAD(P)-binding Rossmann-fold domains"/>
    <property type="match status" value="1"/>
</dbReference>
<proteinExistence type="inferred from homology"/>
<evidence type="ECO:0000313" key="7">
    <source>
        <dbReference type="EMBL" id="WXG68241.1"/>
    </source>
</evidence>
<name>A0ABZ2PPC3_9NOCA</name>
<dbReference type="InterPro" id="IPR050223">
    <property type="entry name" value="D-isomer_2-hydroxyacid_DH"/>
</dbReference>
<dbReference type="Pfam" id="PF00389">
    <property type="entry name" value="2-Hacid_dh"/>
    <property type="match status" value="1"/>
</dbReference>
<evidence type="ECO:0000256" key="3">
    <source>
        <dbReference type="ARBA" id="ARBA00023027"/>
    </source>
</evidence>
<dbReference type="EMBL" id="CP147846">
    <property type="protein sequence ID" value="WXG68241.1"/>
    <property type="molecule type" value="Genomic_DNA"/>
</dbReference>
<dbReference type="Pfam" id="PF02826">
    <property type="entry name" value="2-Hacid_dh_C"/>
    <property type="match status" value="1"/>
</dbReference>
<evidence type="ECO:0000256" key="1">
    <source>
        <dbReference type="ARBA" id="ARBA00005854"/>
    </source>
</evidence>
<keyword evidence="8" id="KW-1185">Reference proteome</keyword>
<comment type="similarity">
    <text evidence="1 4">Belongs to the D-isomer specific 2-hydroxyacid dehydrogenase family.</text>
</comment>
<evidence type="ECO:0000256" key="2">
    <source>
        <dbReference type="ARBA" id="ARBA00023002"/>
    </source>
</evidence>
<dbReference type="CDD" id="cd12156">
    <property type="entry name" value="HPPR"/>
    <property type="match status" value="1"/>
</dbReference>
<dbReference type="InterPro" id="IPR006139">
    <property type="entry name" value="D-isomer_2_OHA_DH_cat_dom"/>
</dbReference>
<dbReference type="Gene3D" id="3.40.50.720">
    <property type="entry name" value="NAD(P)-binding Rossmann-like Domain"/>
    <property type="match status" value="2"/>
</dbReference>
<evidence type="ECO:0000259" key="5">
    <source>
        <dbReference type="Pfam" id="PF00389"/>
    </source>
</evidence>
<accession>A0ABZ2PPC3</accession>
<keyword evidence="3" id="KW-0520">NAD</keyword>
<organism evidence="7 8">
    <name type="scientific">Rhodococcus sovatensis</name>
    <dbReference type="NCBI Taxonomy" id="1805840"/>
    <lineage>
        <taxon>Bacteria</taxon>
        <taxon>Bacillati</taxon>
        <taxon>Actinomycetota</taxon>
        <taxon>Actinomycetes</taxon>
        <taxon>Mycobacteriales</taxon>
        <taxon>Nocardiaceae</taxon>
        <taxon>Rhodococcus</taxon>
    </lineage>
</organism>
<dbReference type="PROSITE" id="PS00065">
    <property type="entry name" value="D_2_HYDROXYACID_DH_1"/>
    <property type="match status" value="1"/>
</dbReference>
<reference evidence="7 8" key="1">
    <citation type="submission" date="2024-03" db="EMBL/GenBank/DDBJ databases">
        <title>Natural products discovery in diverse microorganisms through a two-stage MS feature dereplication strategy.</title>
        <authorList>
            <person name="Zhang R."/>
        </authorList>
    </citation>
    <scope>NUCLEOTIDE SEQUENCE [LARGE SCALE GENOMIC DNA]</scope>
    <source>
        <strain evidence="7 8">18930</strain>
    </source>
</reference>